<sequence length="26" mass="3220">MYCLQTSRMELKPDFNKLWLDCLHFS</sequence>
<reference evidence="1" key="1">
    <citation type="submission" date="2014-09" db="EMBL/GenBank/DDBJ databases">
        <authorList>
            <person name="Magalhaes I.L.F."/>
            <person name="Oliveira U."/>
            <person name="Santos F.R."/>
            <person name="Vidigal T.H.D.A."/>
            <person name="Brescovit A.D."/>
            <person name="Santos A.J."/>
        </authorList>
    </citation>
    <scope>NUCLEOTIDE SEQUENCE</scope>
    <source>
        <tissue evidence="1">Shoot tissue taken approximately 20 cm above the soil surface</tissue>
    </source>
</reference>
<name>A0A0A9C2E3_ARUDO</name>
<organism evidence="1">
    <name type="scientific">Arundo donax</name>
    <name type="common">Giant reed</name>
    <name type="synonym">Donax arundinaceus</name>
    <dbReference type="NCBI Taxonomy" id="35708"/>
    <lineage>
        <taxon>Eukaryota</taxon>
        <taxon>Viridiplantae</taxon>
        <taxon>Streptophyta</taxon>
        <taxon>Embryophyta</taxon>
        <taxon>Tracheophyta</taxon>
        <taxon>Spermatophyta</taxon>
        <taxon>Magnoliopsida</taxon>
        <taxon>Liliopsida</taxon>
        <taxon>Poales</taxon>
        <taxon>Poaceae</taxon>
        <taxon>PACMAD clade</taxon>
        <taxon>Arundinoideae</taxon>
        <taxon>Arundineae</taxon>
        <taxon>Arundo</taxon>
    </lineage>
</organism>
<evidence type="ECO:0000313" key="1">
    <source>
        <dbReference type="EMBL" id="JAD67555.1"/>
    </source>
</evidence>
<proteinExistence type="predicted"/>
<accession>A0A0A9C2E3</accession>
<dbReference type="AlphaFoldDB" id="A0A0A9C2E3"/>
<dbReference type="EMBL" id="GBRH01230340">
    <property type="protein sequence ID" value="JAD67555.1"/>
    <property type="molecule type" value="Transcribed_RNA"/>
</dbReference>
<reference evidence="1" key="2">
    <citation type="journal article" date="2015" name="Data Brief">
        <title>Shoot transcriptome of the giant reed, Arundo donax.</title>
        <authorList>
            <person name="Barrero R.A."/>
            <person name="Guerrero F.D."/>
            <person name="Moolhuijzen P."/>
            <person name="Goolsby J.A."/>
            <person name="Tidwell J."/>
            <person name="Bellgard S.E."/>
            <person name="Bellgard M.I."/>
        </authorList>
    </citation>
    <scope>NUCLEOTIDE SEQUENCE</scope>
    <source>
        <tissue evidence="1">Shoot tissue taken approximately 20 cm above the soil surface</tissue>
    </source>
</reference>
<protein>
    <submittedName>
        <fullName evidence="1">Uncharacterized protein</fullName>
    </submittedName>
</protein>